<evidence type="ECO:0000313" key="4">
    <source>
        <dbReference type="Proteomes" id="UP000019265"/>
    </source>
</evidence>
<dbReference type="OrthoDB" id="9806837at2"/>
<evidence type="ECO:0000256" key="2">
    <source>
        <dbReference type="ARBA" id="ARBA00022695"/>
    </source>
</evidence>
<dbReference type="RefSeq" id="WP_025250573.1">
    <property type="nucleotide sequence ID" value="NZ_CP006934.1"/>
</dbReference>
<dbReference type="KEGG" id="ssab:SSABA_v1c00200"/>
<dbReference type="PANTHER" id="PTHR32125">
    <property type="entry name" value="2-C-METHYL-D-ERYTHRITOL 4-PHOSPHATE CYTIDYLYLTRANSFERASE, CHLOROPLASTIC"/>
    <property type="match status" value="1"/>
</dbReference>
<dbReference type="PANTHER" id="PTHR32125:SF4">
    <property type="entry name" value="2-C-METHYL-D-ERYTHRITOL 4-PHOSPHATE CYTIDYLYLTRANSFERASE, CHLOROPLASTIC"/>
    <property type="match status" value="1"/>
</dbReference>
<name>W6A8T7_9MOLU</name>
<dbReference type="PATRIC" id="fig|1276257.3.peg.20"/>
<dbReference type="Gene3D" id="3.90.550.10">
    <property type="entry name" value="Spore Coat Polysaccharide Biosynthesis Protein SpsA, Chain A"/>
    <property type="match status" value="1"/>
</dbReference>
<evidence type="ECO:0000313" key="3">
    <source>
        <dbReference type="EMBL" id="AHI53432.1"/>
    </source>
</evidence>
<reference evidence="3 4" key="1">
    <citation type="journal article" date="2014" name="Genome Biol. Evol.">
        <title>Molecular evolution of the substrate utilization strategies and putative virulence factors in mosquito-associated Spiroplasma species.</title>
        <authorList>
            <person name="Chang T.H."/>
            <person name="Lo W.S."/>
            <person name="Ku C."/>
            <person name="Chen L.L."/>
            <person name="Kuo C.H."/>
        </authorList>
    </citation>
    <scope>NUCLEOTIDE SEQUENCE [LARGE SCALE GENOMIC DNA]</scope>
    <source>
        <strain evidence="3">Ar-1343</strain>
    </source>
</reference>
<dbReference type="GO" id="GO:0050518">
    <property type="term" value="F:2-C-methyl-D-erythritol 4-phosphate cytidylyltransferase activity"/>
    <property type="evidence" value="ECO:0007669"/>
    <property type="project" value="TreeGrafter"/>
</dbReference>
<dbReference type="InterPro" id="IPR029044">
    <property type="entry name" value="Nucleotide-diphossugar_trans"/>
</dbReference>
<dbReference type="EMBL" id="CP006934">
    <property type="protein sequence ID" value="AHI53432.1"/>
    <property type="molecule type" value="Genomic_DNA"/>
</dbReference>
<sequence length="211" mass="24050">MTSVIIVASGNSDRFGKEDKLLSKIGNDAVIQKTCQLFLQENEIEKIIVVCKFEIEKHIREVFKNNEKIVFTNGGCTRSDSVKKGLKICKTPKVLIHDGARPFASQRLLNKILQETKRNDAVVPWIPVTNTLKKINPQIQTLNREDFIQTQTPQGFSTKIIKLAYKKSDRDDFFDDCEAVENLKLKVRIKLVEGEISNKKITFIEDLSPNT</sequence>
<dbReference type="SUPFAM" id="SSF53448">
    <property type="entry name" value="Nucleotide-diphospho-sugar transferases"/>
    <property type="match status" value="1"/>
</dbReference>
<dbReference type="Proteomes" id="UP000019265">
    <property type="component" value="Chromosome"/>
</dbReference>
<accession>W6A8T7</accession>
<dbReference type="eggNOG" id="COG1211">
    <property type="taxonomic scope" value="Bacteria"/>
</dbReference>
<keyword evidence="1 3" id="KW-0808">Transferase</keyword>
<dbReference type="STRING" id="1276257.SSABA_v1c00200"/>
<evidence type="ECO:0000256" key="1">
    <source>
        <dbReference type="ARBA" id="ARBA00022679"/>
    </source>
</evidence>
<dbReference type="AlphaFoldDB" id="W6A8T7"/>
<dbReference type="CDD" id="cd02516">
    <property type="entry name" value="CDP-ME_synthetase"/>
    <property type="match status" value="1"/>
</dbReference>
<dbReference type="InterPro" id="IPR034683">
    <property type="entry name" value="IspD/TarI"/>
</dbReference>
<dbReference type="GO" id="GO:0008299">
    <property type="term" value="P:isoprenoid biosynthetic process"/>
    <property type="evidence" value="ECO:0007669"/>
    <property type="project" value="InterPro"/>
</dbReference>
<dbReference type="HOGENOM" id="CLU_061281_2_2_14"/>
<organism evidence="3 4">
    <name type="scientific">Spiroplasma sabaudiense Ar-1343</name>
    <dbReference type="NCBI Taxonomy" id="1276257"/>
    <lineage>
        <taxon>Bacteria</taxon>
        <taxon>Bacillati</taxon>
        <taxon>Mycoplasmatota</taxon>
        <taxon>Mollicutes</taxon>
        <taxon>Entomoplasmatales</taxon>
        <taxon>Spiroplasmataceae</taxon>
        <taxon>Spiroplasma</taxon>
    </lineage>
</organism>
<dbReference type="PROSITE" id="PS01295">
    <property type="entry name" value="ISPD"/>
    <property type="match status" value="1"/>
</dbReference>
<gene>
    <name evidence="3" type="primary">ispD</name>
    <name evidence="3" type="ORF">SSABA_v1c00200</name>
</gene>
<proteinExistence type="predicted"/>
<dbReference type="InterPro" id="IPR018294">
    <property type="entry name" value="ISPD_synthase_CS"/>
</dbReference>
<dbReference type="Pfam" id="PF01128">
    <property type="entry name" value="IspD"/>
    <property type="match status" value="1"/>
</dbReference>
<keyword evidence="4" id="KW-1185">Reference proteome</keyword>
<protein>
    <submittedName>
        <fullName evidence="3">2-C-methyl-D-erythritol 4-phosphate cytidylyltransferase</fullName>
    </submittedName>
</protein>
<dbReference type="InterPro" id="IPR050088">
    <property type="entry name" value="IspD/TarI_cytidylyltransf_bact"/>
</dbReference>
<keyword evidence="2 3" id="KW-0548">Nucleotidyltransferase</keyword>